<name>A0A8I0N7Z4_BRUAN</name>
<accession>A0A8I0N7Z4</accession>
<sequence>MASPQNAASGPDMATIKAALTPDFHSRAAYLGQVYQTEFVVIISEDGTVFEKTVSFPVSWDSISKMLEIIKERAGI</sequence>
<dbReference type="Proteomes" id="UP000642265">
    <property type="component" value="Unassembled WGS sequence"/>
</dbReference>
<protein>
    <submittedName>
        <fullName evidence="1">Uncharacterized protein</fullName>
    </submittedName>
</protein>
<evidence type="ECO:0000313" key="2">
    <source>
        <dbReference type="Proteomes" id="UP000642265"/>
    </source>
</evidence>
<evidence type="ECO:0000313" key="1">
    <source>
        <dbReference type="EMBL" id="MBE0563631.1"/>
    </source>
</evidence>
<comment type="caution">
    <text evidence="1">The sequence shown here is derived from an EMBL/GenBank/DDBJ whole genome shotgun (WGS) entry which is preliminary data.</text>
</comment>
<dbReference type="AlphaFoldDB" id="A0A8I0N7Z4"/>
<organism evidence="1 2">
    <name type="scientific">Brucella anthropi</name>
    <name type="common">Ochrobactrum anthropi</name>
    <dbReference type="NCBI Taxonomy" id="529"/>
    <lineage>
        <taxon>Bacteria</taxon>
        <taxon>Pseudomonadati</taxon>
        <taxon>Pseudomonadota</taxon>
        <taxon>Alphaproteobacteria</taxon>
        <taxon>Hyphomicrobiales</taxon>
        <taxon>Brucellaceae</taxon>
        <taxon>Brucella/Ochrobactrum group</taxon>
        <taxon>Brucella</taxon>
    </lineage>
</organism>
<gene>
    <name evidence="1" type="ORF">IH622_22830</name>
</gene>
<reference evidence="1" key="2">
    <citation type="submission" date="2020-10" db="EMBL/GenBank/DDBJ databases">
        <title>Enrichment of novel Verrucomicrobia, Bacteroidetes and Krumholzibacteria in an oxygen-limited, methane- and iron-fed bioreactor inoculated with Bothnian Sea sediments.</title>
        <authorList>
            <person name="Martins P.D."/>
            <person name="de Jong A."/>
            <person name="Lenstra W.K."/>
            <person name="van Helmond N.A.G.M."/>
            <person name="Slomp C.P."/>
            <person name="Jetten M.S.M."/>
            <person name="Welte C.U."/>
            <person name="Rasigraf O."/>
        </authorList>
    </citation>
    <scope>NUCLEOTIDE SEQUENCE</scope>
    <source>
        <strain evidence="1">MAG47</strain>
    </source>
</reference>
<dbReference type="EMBL" id="JACZKO010000063">
    <property type="protein sequence ID" value="MBE0563631.1"/>
    <property type="molecule type" value="Genomic_DNA"/>
</dbReference>
<reference evidence="1" key="1">
    <citation type="submission" date="2020-09" db="EMBL/GenBank/DDBJ databases">
        <authorList>
            <person name="Dalcin Martins P."/>
        </authorList>
    </citation>
    <scope>NUCLEOTIDE SEQUENCE</scope>
    <source>
        <strain evidence="1">MAG47</strain>
    </source>
</reference>
<proteinExistence type="predicted"/>